<evidence type="ECO:0000259" key="6">
    <source>
        <dbReference type="PROSITE" id="PS00624"/>
    </source>
</evidence>
<keyword evidence="8" id="KW-1185">Reference proteome</keyword>
<accession>A0A8J9VUV3</accession>
<evidence type="ECO:0000313" key="7">
    <source>
        <dbReference type="EMBL" id="CAH0719022.1"/>
    </source>
</evidence>
<feature type="binding site" evidence="5">
    <location>
        <position position="281"/>
    </location>
    <ligand>
        <name>FAD</name>
        <dbReference type="ChEBI" id="CHEBI:57692"/>
    </ligand>
</feature>
<dbReference type="PANTHER" id="PTHR11552:SF147">
    <property type="entry name" value="CHOLINE DEHYDROGENASE, MITOCHONDRIAL"/>
    <property type="match status" value="1"/>
</dbReference>
<sequence>MLAQIITISFPSSNLSLGGFPKVPIDAESDLERGGLWPDPPRIKRRPVLSSDGNTFDFIVVGAGSAGATVAARLSEVYHWKVLLLDAGGDPPPSSTVPSMFAFIAHTEYDWDYLAELDKGIGQSHPGGMLYMSRGKMLGGSSSSNYEIYARGIPEDYDEWNTIAPGWDWKTVLHYFKKLERMTDTVVLENPSNAYLHSTSGPVAISRPNMNAYFNKVNDIVLNSYEEMGIKRLVEIYGPETLGASTPHFTFSDGRRSSTAEAYLKPAKDRTNLFITKFASVTNLLIDPLSKQAYGVRVLLKSGELINVYADKEVIVSAGSIETPKLLMLSGIGPHEMLRRYHINVVADLPVGKNLQDHTLVPLYFMGQKGFQTFFQNLLIPTELDSYPIPIQCGLIRVNTSCNDCNGLKPNILIFNVHVGAAIAPGFYYACQSIANYDREYCFSLGKANRFHEVDITTISLLNPLSRGQVKLRSSNPFDDPIIEIGYFRNEHDVTTLTEGIKFMLNFVNTSYYKNVGGKVAKLDVKGCYGVPYASDEYWRCYVKNTVTTFLHPVGSCAMGSDGVVDERLRVHSIKGLRIVDASIMPRIPSGNTNIPTIMIGEKAADMIKEDYSFNYR</sequence>
<evidence type="ECO:0000313" key="8">
    <source>
        <dbReference type="Proteomes" id="UP000838878"/>
    </source>
</evidence>
<evidence type="ECO:0000256" key="1">
    <source>
        <dbReference type="ARBA" id="ARBA00001974"/>
    </source>
</evidence>
<dbReference type="InterPro" id="IPR007867">
    <property type="entry name" value="GMC_OxRtase_C"/>
</dbReference>
<name>A0A8J9VUV3_9NEOP</name>
<dbReference type="PIRSF" id="PIRSF000137">
    <property type="entry name" value="Alcohol_oxidase"/>
    <property type="match status" value="1"/>
</dbReference>
<protein>
    <recommendedName>
        <fullName evidence="6">Glucose-methanol-choline oxidoreductase N-terminal domain-containing protein</fullName>
    </recommendedName>
</protein>
<gene>
    <name evidence="7" type="ORF">BINO364_LOCUS5419</name>
</gene>
<comment type="similarity">
    <text evidence="2">Belongs to the GMC oxidoreductase family.</text>
</comment>
<dbReference type="GO" id="GO:0016614">
    <property type="term" value="F:oxidoreductase activity, acting on CH-OH group of donors"/>
    <property type="evidence" value="ECO:0007669"/>
    <property type="project" value="InterPro"/>
</dbReference>
<evidence type="ECO:0000256" key="4">
    <source>
        <dbReference type="ARBA" id="ARBA00022827"/>
    </source>
</evidence>
<dbReference type="SUPFAM" id="SSF54373">
    <property type="entry name" value="FAD-linked reductases, C-terminal domain"/>
    <property type="match status" value="1"/>
</dbReference>
<reference evidence="7" key="1">
    <citation type="submission" date="2021-12" db="EMBL/GenBank/DDBJ databases">
        <authorList>
            <person name="Martin H S."/>
        </authorList>
    </citation>
    <scope>NUCLEOTIDE SEQUENCE</scope>
</reference>
<dbReference type="OrthoDB" id="269227at2759"/>
<dbReference type="Gene3D" id="3.30.560.10">
    <property type="entry name" value="Glucose Oxidase, domain 3"/>
    <property type="match status" value="1"/>
</dbReference>
<evidence type="ECO:0000256" key="3">
    <source>
        <dbReference type="ARBA" id="ARBA00022630"/>
    </source>
</evidence>
<dbReference type="PROSITE" id="PS00624">
    <property type="entry name" value="GMC_OXRED_2"/>
    <property type="match status" value="1"/>
</dbReference>
<comment type="cofactor">
    <cofactor evidence="1 5">
        <name>FAD</name>
        <dbReference type="ChEBI" id="CHEBI:57692"/>
    </cofactor>
</comment>
<dbReference type="Proteomes" id="UP000838878">
    <property type="component" value="Chromosome 13"/>
</dbReference>
<dbReference type="GO" id="GO:0050660">
    <property type="term" value="F:flavin adenine dinucleotide binding"/>
    <property type="evidence" value="ECO:0007669"/>
    <property type="project" value="InterPro"/>
</dbReference>
<dbReference type="InterPro" id="IPR000172">
    <property type="entry name" value="GMC_OxRdtase_N"/>
</dbReference>
<dbReference type="PANTHER" id="PTHR11552">
    <property type="entry name" value="GLUCOSE-METHANOL-CHOLINE GMC OXIDOREDUCTASE"/>
    <property type="match status" value="1"/>
</dbReference>
<dbReference type="Pfam" id="PF05199">
    <property type="entry name" value="GMC_oxred_C"/>
    <property type="match status" value="1"/>
</dbReference>
<dbReference type="SUPFAM" id="SSF51905">
    <property type="entry name" value="FAD/NAD(P)-binding domain"/>
    <property type="match status" value="1"/>
</dbReference>
<dbReference type="InterPro" id="IPR012132">
    <property type="entry name" value="GMC_OxRdtase"/>
</dbReference>
<evidence type="ECO:0000256" key="5">
    <source>
        <dbReference type="PIRSR" id="PIRSR000137-2"/>
    </source>
</evidence>
<keyword evidence="4 5" id="KW-0274">FAD</keyword>
<dbReference type="InterPro" id="IPR036188">
    <property type="entry name" value="FAD/NAD-bd_sf"/>
</dbReference>
<evidence type="ECO:0000256" key="2">
    <source>
        <dbReference type="ARBA" id="ARBA00010790"/>
    </source>
</evidence>
<feature type="non-terminal residue" evidence="7">
    <location>
        <position position="617"/>
    </location>
</feature>
<dbReference type="AlphaFoldDB" id="A0A8J9VUV3"/>
<proteinExistence type="inferred from homology"/>
<dbReference type="Gene3D" id="3.50.50.60">
    <property type="entry name" value="FAD/NAD(P)-binding domain"/>
    <property type="match status" value="1"/>
</dbReference>
<organism evidence="7 8">
    <name type="scientific">Brenthis ino</name>
    <name type="common">lesser marbled fritillary</name>
    <dbReference type="NCBI Taxonomy" id="405034"/>
    <lineage>
        <taxon>Eukaryota</taxon>
        <taxon>Metazoa</taxon>
        <taxon>Ecdysozoa</taxon>
        <taxon>Arthropoda</taxon>
        <taxon>Hexapoda</taxon>
        <taxon>Insecta</taxon>
        <taxon>Pterygota</taxon>
        <taxon>Neoptera</taxon>
        <taxon>Endopterygota</taxon>
        <taxon>Lepidoptera</taxon>
        <taxon>Glossata</taxon>
        <taxon>Ditrysia</taxon>
        <taxon>Papilionoidea</taxon>
        <taxon>Nymphalidae</taxon>
        <taxon>Heliconiinae</taxon>
        <taxon>Argynnini</taxon>
        <taxon>Brenthis</taxon>
    </lineage>
</organism>
<dbReference type="Pfam" id="PF00732">
    <property type="entry name" value="GMC_oxred_N"/>
    <property type="match status" value="1"/>
</dbReference>
<feature type="domain" description="Glucose-methanol-choline oxidoreductase N-terminal" evidence="6">
    <location>
        <begin position="319"/>
        <end position="333"/>
    </location>
</feature>
<keyword evidence="3" id="KW-0285">Flavoprotein</keyword>
<dbReference type="EMBL" id="OV170233">
    <property type="protein sequence ID" value="CAH0719022.1"/>
    <property type="molecule type" value="Genomic_DNA"/>
</dbReference>